<dbReference type="InterPro" id="IPR042108">
    <property type="entry name" value="GTPase_HflX_N_sf"/>
</dbReference>
<keyword evidence="9" id="KW-0175">Coiled coil</keyword>
<dbReference type="NCBIfam" id="TIGR03156">
    <property type="entry name" value="GTP_HflX"/>
    <property type="match status" value="1"/>
</dbReference>
<dbReference type="PRINTS" id="PR00326">
    <property type="entry name" value="GTP1OBG"/>
</dbReference>
<dbReference type="RefSeq" id="WP_139867830.1">
    <property type="nucleotide sequence ID" value="NZ_CP040949.1"/>
</dbReference>
<dbReference type="Proteomes" id="UP000314901">
    <property type="component" value="Chromosome"/>
</dbReference>
<dbReference type="FunFam" id="3.40.50.11060:FF:000001">
    <property type="entry name" value="GTPase HflX"/>
    <property type="match status" value="1"/>
</dbReference>
<feature type="binding site" evidence="8">
    <location>
        <position position="212"/>
    </location>
    <ligand>
        <name>Mg(2+)</name>
        <dbReference type="ChEBI" id="CHEBI:18420"/>
    </ligand>
</feature>
<dbReference type="SUPFAM" id="SSF52540">
    <property type="entry name" value="P-loop containing nucleoside triphosphate hydrolases"/>
    <property type="match status" value="1"/>
</dbReference>
<evidence type="ECO:0000256" key="3">
    <source>
        <dbReference type="ARBA" id="ARBA00022741"/>
    </source>
</evidence>
<dbReference type="GO" id="GO:0003924">
    <property type="term" value="F:GTPase activity"/>
    <property type="evidence" value="ECO:0007669"/>
    <property type="project" value="UniProtKB-UniRule"/>
</dbReference>
<evidence type="ECO:0000313" key="12">
    <source>
        <dbReference type="Proteomes" id="UP000314901"/>
    </source>
</evidence>
<comment type="cofactor">
    <cofactor evidence="8">
        <name>Mg(2+)</name>
        <dbReference type="ChEBI" id="CHEBI:18420"/>
    </cofactor>
</comment>
<evidence type="ECO:0000256" key="4">
    <source>
        <dbReference type="ARBA" id="ARBA00022842"/>
    </source>
</evidence>
<dbReference type="KEGG" id="muv:FIT94_03925"/>
<evidence type="ECO:0000313" key="11">
    <source>
        <dbReference type="EMBL" id="QDC41209.1"/>
    </source>
</evidence>
<comment type="similarity">
    <text evidence="6">Belongs to the TRAFAC class OBG-HflX-like GTPase superfamily. HflX GTPase family.</text>
</comment>
<dbReference type="GO" id="GO:0043022">
    <property type="term" value="F:ribosome binding"/>
    <property type="evidence" value="ECO:0007669"/>
    <property type="project" value="TreeGrafter"/>
</dbReference>
<dbReference type="InterPro" id="IPR027417">
    <property type="entry name" value="P-loop_NTPase"/>
</dbReference>
<evidence type="ECO:0000256" key="9">
    <source>
        <dbReference type="SAM" id="Coils"/>
    </source>
</evidence>
<evidence type="ECO:0000256" key="2">
    <source>
        <dbReference type="ARBA" id="ARBA00022723"/>
    </source>
</evidence>
<dbReference type="PROSITE" id="PS51705">
    <property type="entry name" value="G_HFLX"/>
    <property type="match status" value="1"/>
</dbReference>
<keyword evidence="5 6" id="KW-0342">GTP-binding</keyword>
<comment type="subcellular location">
    <subcellularLocation>
        <location evidence="6">Cytoplasm</location>
    </subcellularLocation>
    <text evidence="6">May associate with membranes.</text>
</comment>
<dbReference type="NCBIfam" id="TIGR00231">
    <property type="entry name" value="small_GTP"/>
    <property type="match status" value="1"/>
</dbReference>
<dbReference type="GeneID" id="66285027"/>
<dbReference type="PANTHER" id="PTHR10229">
    <property type="entry name" value="GTP-BINDING PROTEIN HFLX"/>
    <property type="match status" value="1"/>
</dbReference>
<evidence type="ECO:0000256" key="1">
    <source>
        <dbReference type="ARBA" id="ARBA00022490"/>
    </source>
</evidence>
<accession>A0AAX1EZL5</accession>
<feature type="binding site" evidence="7">
    <location>
        <begin position="318"/>
        <end position="321"/>
    </location>
    <ligand>
        <name>GTP</name>
        <dbReference type="ChEBI" id="CHEBI:37565"/>
    </ligand>
</feature>
<dbReference type="HAMAP" id="MF_00900">
    <property type="entry name" value="GTPase_HflX"/>
    <property type="match status" value="1"/>
</dbReference>
<dbReference type="CDD" id="cd01878">
    <property type="entry name" value="HflX"/>
    <property type="match status" value="1"/>
</dbReference>
<evidence type="ECO:0000256" key="8">
    <source>
        <dbReference type="PIRSR" id="PIRSR006809-2"/>
    </source>
</evidence>
<dbReference type="EMBL" id="CP040953">
    <property type="protein sequence ID" value="QDC41209.1"/>
    <property type="molecule type" value="Genomic_DNA"/>
</dbReference>
<dbReference type="InterPro" id="IPR032305">
    <property type="entry name" value="GTP-bd_M"/>
</dbReference>
<dbReference type="Pfam" id="PF01926">
    <property type="entry name" value="MMR_HSR1"/>
    <property type="match status" value="1"/>
</dbReference>
<proteinExistence type="inferred from homology"/>
<feature type="binding site" evidence="7">
    <location>
        <begin position="230"/>
        <end position="234"/>
    </location>
    <ligand>
        <name>GTP</name>
        <dbReference type="ChEBI" id="CHEBI:37565"/>
    </ligand>
</feature>
<keyword evidence="4 8" id="KW-0460">Magnesium</keyword>
<feature type="binding site" evidence="7">
    <location>
        <begin position="252"/>
        <end position="255"/>
    </location>
    <ligand>
        <name>GTP</name>
        <dbReference type="ChEBI" id="CHEBI:37565"/>
    </ligand>
</feature>
<feature type="binding site" evidence="8">
    <location>
        <position position="232"/>
    </location>
    <ligand>
        <name>Mg(2+)</name>
        <dbReference type="ChEBI" id="CHEBI:18420"/>
    </ligand>
</feature>
<dbReference type="InterPro" id="IPR016496">
    <property type="entry name" value="GTPase_HflX"/>
</dbReference>
<organism evidence="11 12">
    <name type="scientific">Candidatus Methylopumilus universalis</name>
    <dbReference type="NCBI Taxonomy" id="2588536"/>
    <lineage>
        <taxon>Bacteria</taxon>
        <taxon>Pseudomonadati</taxon>
        <taxon>Pseudomonadota</taxon>
        <taxon>Betaproteobacteria</taxon>
        <taxon>Nitrosomonadales</taxon>
        <taxon>Methylophilaceae</taxon>
        <taxon>Candidatus Methylopumilus</taxon>
    </lineage>
</organism>
<comment type="subunit">
    <text evidence="6">Monomer. Associates with the 50S ribosomal subunit.</text>
</comment>
<feature type="domain" description="Hflx-type G" evidence="10">
    <location>
        <begin position="199"/>
        <end position="367"/>
    </location>
</feature>
<dbReference type="Pfam" id="PF13167">
    <property type="entry name" value="GTP-bdg_N"/>
    <property type="match status" value="1"/>
</dbReference>
<dbReference type="Gene3D" id="3.40.50.11060">
    <property type="entry name" value="GTPase HflX, N-terminal domain"/>
    <property type="match status" value="1"/>
</dbReference>
<dbReference type="InterPro" id="IPR005225">
    <property type="entry name" value="Small_GTP-bd"/>
</dbReference>
<feature type="coiled-coil region" evidence="9">
    <location>
        <begin position="158"/>
        <end position="192"/>
    </location>
</feature>
<evidence type="ECO:0000256" key="7">
    <source>
        <dbReference type="PIRSR" id="PIRSR006809-1"/>
    </source>
</evidence>
<dbReference type="InterPro" id="IPR006073">
    <property type="entry name" value="GTP-bd"/>
</dbReference>
<keyword evidence="1 6" id="KW-0963">Cytoplasm</keyword>
<evidence type="ECO:0000259" key="10">
    <source>
        <dbReference type="PROSITE" id="PS51705"/>
    </source>
</evidence>
<dbReference type="Gene3D" id="3.40.50.300">
    <property type="entry name" value="P-loop containing nucleotide triphosphate hydrolases"/>
    <property type="match status" value="1"/>
</dbReference>
<dbReference type="Pfam" id="PF16360">
    <property type="entry name" value="GTP-bdg_M"/>
    <property type="match status" value="1"/>
</dbReference>
<feature type="binding site" evidence="7">
    <location>
        <begin position="205"/>
        <end position="212"/>
    </location>
    <ligand>
        <name>GTP</name>
        <dbReference type="ChEBI" id="CHEBI:37565"/>
    </ligand>
</feature>
<dbReference type="PIRSF" id="PIRSF006809">
    <property type="entry name" value="GTP-binding_hflX_prd"/>
    <property type="match status" value="1"/>
</dbReference>
<dbReference type="AlphaFoldDB" id="A0AAX1EZL5"/>
<reference evidence="11 12" key="1">
    <citation type="journal article" date="2019" name="ISME J.">
        <title>Evolution in action: habitat transition from sediment to the pelagial leads to genome streamlining in Methylophilaceae.</title>
        <authorList>
            <person name="Salcher M."/>
            <person name="Schaefle D."/>
            <person name="Kaspar M."/>
            <person name="Neuenschwander S.M."/>
            <person name="Ghai R."/>
        </authorList>
    </citation>
    <scope>NUCLEOTIDE SEQUENCE [LARGE SCALE GENOMIC DNA]</scope>
    <source>
        <strain evidence="11 12">MMS-RVI-51</strain>
    </source>
</reference>
<evidence type="ECO:0000256" key="5">
    <source>
        <dbReference type="ARBA" id="ARBA00023134"/>
    </source>
</evidence>
<dbReference type="InterPro" id="IPR030394">
    <property type="entry name" value="G_HFLX_dom"/>
</dbReference>
<evidence type="ECO:0000256" key="6">
    <source>
        <dbReference type="HAMAP-Rule" id="MF_00900"/>
    </source>
</evidence>
<dbReference type="GO" id="GO:0005525">
    <property type="term" value="F:GTP binding"/>
    <property type="evidence" value="ECO:0007669"/>
    <property type="project" value="UniProtKB-UniRule"/>
</dbReference>
<dbReference type="InterPro" id="IPR025121">
    <property type="entry name" value="GTPase_HflX_N"/>
</dbReference>
<dbReference type="GO" id="GO:0046872">
    <property type="term" value="F:metal ion binding"/>
    <property type="evidence" value="ECO:0007669"/>
    <property type="project" value="UniProtKB-KW"/>
</dbReference>
<dbReference type="Gene3D" id="6.10.250.2860">
    <property type="match status" value="1"/>
</dbReference>
<comment type="function">
    <text evidence="6">GTPase that associates with the 50S ribosomal subunit and may have a role during protein synthesis or ribosome biogenesis.</text>
</comment>
<name>A0AAX1EZL5_9PROT</name>
<gene>
    <name evidence="6 11" type="primary">hflX</name>
    <name evidence="11" type="ORF">FIT94_03925</name>
</gene>
<feature type="binding site" evidence="7">
    <location>
        <begin position="343"/>
        <end position="345"/>
    </location>
    <ligand>
        <name>GTP</name>
        <dbReference type="ChEBI" id="CHEBI:37565"/>
    </ligand>
</feature>
<dbReference type="GO" id="GO:0005737">
    <property type="term" value="C:cytoplasm"/>
    <property type="evidence" value="ECO:0007669"/>
    <property type="project" value="UniProtKB-SubCell"/>
</dbReference>
<dbReference type="PANTHER" id="PTHR10229:SF0">
    <property type="entry name" value="GTP-BINDING PROTEIN 6-RELATED"/>
    <property type="match status" value="1"/>
</dbReference>
<sequence>MFERPNEGKSACVISINFGDTDFEESVEEIKELVLSADMNIVSTVNIKRAAPDPKYFLGSGKAEEVKFIIQESKADTVIFNHNLSPSQERNLEKYFSTRIFDRTALILLIFAKRAKSHEGKLQVELAQLDHLSTRLIKGWSHLERQKGGIGVRGGPGEKQLELDRRMLKLRIKQLKEKLDKLKRQRTMQRKKRSRSNVLNISIVGYTNAGKSTLFNQLTHANALAMNQLFATLDTTSRKLFIQEGVECVISDTVGFIKALPTTLIEAFKSTLEESREADLLLHVVNMANPNHSEQIAAVNKILEEIKAASIPQILVLNQIDRLDIKANHEKDEYGRISTIQLSAKTGEGIELLKEAILQLHVVKQSSETEIFEENPLNY</sequence>
<keyword evidence="3 6" id="KW-0547">Nucleotide-binding</keyword>
<protein>
    <recommendedName>
        <fullName evidence="6">GTPase HflX</fullName>
    </recommendedName>
    <alternativeName>
        <fullName evidence="6">GTP-binding protein HflX</fullName>
    </alternativeName>
</protein>
<keyword evidence="2 8" id="KW-0479">Metal-binding</keyword>